<dbReference type="RefSeq" id="WP_163964332.1">
    <property type="nucleotide sequence ID" value="NZ_JAAGNX010000002.1"/>
</dbReference>
<dbReference type="Pfam" id="PF00535">
    <property type="entry name" value="Glycos_transf_2"/>
    <property type="match status" value="1"/>
</dbReference>
<dbReference type="EMBL" id="JAAGNX010000002">
    <property type="protein sequence ID" value="NDV62448.1"/>
    <property type="molecule type" value="Genomic_DNA"/>
</dbReference>
<keyword evidence="2" id="KW-0808">Transferase</keyword>
<dbReference type="InterPro" id="IPR001173">
    <property type="entry name" value="Glyco_trans_2-like"/>
</dbReference>
<evidence type="ECO:0000313" key="3">
    <source>
        <dbReference type="Proteomes" id="UP000478417"/>
    </source>
</evidence>
<dbReference type="AlphaFoldDB" id="A0A6B2M0L2"/>
<dbReference type="SUPFAM" id="SSF53448">
    <property type="entry name" value="Nucleotide-diphospho-sugar transferases"/>
    <property type="match status" value="1"/>
</dbReference>
<dbReference type="CDD" id="cd06433">
    <property type="entry name" value="GT_2_WfgS_like"/>
    <property type="match status" value="1"/>
</dbReference>
<evidence type="ECO:0000259" key="1">
    <source>
        <dbReference type="Pfam" id="PF00535"/>
    </source>
</evidence>
<evidence type="ECO:0000313" key="2">
    <source>
        <dbReference type="EMBL" id="NDV62448.1"/>
    </source>
</evidence>
<dbReference type="Gene3D" id="3.90.550.10">
    <property type="entry name" value="Spore Coat Polysaccharide Biosynthesis Protein SpsA, Chain A"/>
    <property type="match status" value="1"/>
</dbReference>
<keyword evidence="3" id="KW-1185">Reference proteome</keyword>
<name>A0A6B2M0L2_9BACT</name>
<feature type="domain" description="Glycosyltransferase 2-like" evidence="1">
    <location>
        <begin position="6"/>
        <end position="161"/>
    </location>
</feature>
<proteinExistence type="predicted"/>
<protein>
    <submittedName>
        <fullName evidence="2">Glycosyltransferase</fullName>
    </submittedName>
</protein>
<dbReference type="PANTHER" id="PTHR43685:SF2">
    <property type="entry name" value="GLYCOSYLTRANSFERASE 2-LIKE DOMAIN-CONTAINING PROTEIN"/>
    <property type="match status" value="1"/>
</dbReference>
<organism evidence="2 3">
    <name type="scientific">Oceanipulchritudo coccoides</name>
    <dbReference type="NCBI Taxonomy" id="2706888"/>
    <lineage>
        <taxon>Bacteria</taxon>
        <taxon>Pseudomonadati</taxon>
        <taxon>Verrucomicrobiota</taxon>
        <taxon>Opitutia</taxon>
        <taxon>Puniceicoccales</taxon>
        <taxon>Oceanipulchritudinaceae</taxon>
        <taxon>Oceanipulchritudo</taxon>
    </lineage>
</organism>
<dbReference type="GO" id="GO:0016740">
    <property type="term" value="F:transferase activity"/>
    <property type="evidence" value="ECO:0007669"/>
    <property type="project" value="UniProtKB-KW"/>
</dbReference>
<reference evidence="2 3" key="1">
    <citation type="submission" date="2020-02" db="EMBL/GenBank/DDBJ databases">
        <title>Albibacoteraceae fam. nov., the first described family within the subdivision 4 Verrucomicrobia.</title>
        <authorList>
            <person name="Xi F."/>
        </authorList>
    </citation>
    <scope>NUCLEOTIDE SEQUENCE [LARGE SCALE GENOMIC DNA]</scope>
    <source>
        <strain evidence="2 3">CK1056</strain>
    </source>
</reference>
<dbReference type="Proteomes" id="UP000478417">
    <property type="component" value="Unassembled WGS sequence"/>
</dbReference>
<dbReference type="InterPro" id="IPR050834">
    <property type="entry name" value="Glycosyltransf_2"/>
</dbReference>
<sequence length="252" mass="28566">MSPSVSVITVCRNALKDLRKTADSVFLQSADDFEWIIVDGASTDGTGEFLETLDQPWIHTISEPDEGIYDAMNKGLAKASGEWVWFMNAGDCFHDQSSVQKVAQADSNLDICFGESLVYDGKGNNLGPRSYVTPHALPEFLERSQFTHGMVVSHQAFVVKRRLVPTFAHPRYRFSADLDWMLRILAEPRNSVNLGTLARIDRDGATLQNWEQSQYERFLILARHFGTVPTLINHCTILLRRLLHGKRTKLWK</sequence>
<dbReference type="PANTHER" id="PTHR43685">
    <property type="entry name" value="GLYCOSYLTRANSFERASE"/>
    <property type="match status" value="1"/>
</dbReference>
<gene>
    <name evidence="2" type="ORF">G0Q06_08305</name>
</gene>
<dbReference type="InterPro" id="IPR029044">
    <property type="entry name" value="Nucleotide-diphossugar_trans"/>
</dbReference>
<comment type="caution">
    <text evidence="2">The sequence shown here is derived from an EMBL/GenBank/DDBJ whole genome shotgun (WGS) entry which is preliminary data.</text>
</comment>
<accession>A0A6B2M0L2</accession>